<evidence type="ECO:0000256" key="2">
    <source>
        <dbReference type="ARBA" id="ARBA00022598"/>
    </source>
</evidence>
<evidence type="ECO:0000256" key="1">
    <source>
        <dbReference type="ARBA" id="ARBA00022490"/>
    </source>
</evidence>
<evidence type="ECO:0000256" key="6">
    <source>
        <dbReference type="ARBA" id="ARBA00048539"/>
    </source>
</evidence>
<protein>
    <recommendedName>
        <fullName evidence="7">tRNA(Ile)-lysidine synthase</fullName>
        <ecNumber evidence="7">6.3.4.19</ecNumber>
    </recommendedName>
    <alternativeName>
        <fullName evidence="7">tRNA(Ile)-2-lysyl-cytidine synthase</fullName>
    </alternativeName>
    <alternativeName>
        <fullName evidence="7">tRNA(Ile)-lysidine synthetase</fullName>
    </alternativeName>
</protein>
<evidence type="ECO:0000259" key="10">
    <source>
        <dbReference type="Pfam" id="PF09179"/>
    </source>
</evidence>
<evidence type="ECO:0000313" key="12">
    <source>
        <dbReference type="Proteomes" id="UP000198552"/>
    </source>
</evidence>
<dbReference type="HAMAP" id="MF_01161">
    <property type="entry name" value="tRNA_Ile_lys_synt"/>
    <property type="match status" value="1"/>
</dbReference>
<keyword evidence="3 7" id="KW-0819">tRNA processing</keyword>
<dbReference type="GO" id="GO:0005524">
    <property type="term" value="F:ATP binding"/>
    <property type="evidence" value="ECO:0007669"/>
    <property type="project" value="UniProtKB-UniRule"/>
</dbReference>
<keyword evidence="12" id="KW-1185">Reference proteome</keyword>
<keyword evidence="4 7" id="KW-0547">Nucleotide-binding</keyword>
<dbReference type="SUPFAM" id="SSF52402">
    <property type="entry name" value="Adenine nucleotide alpha hydrolases-like"/>
    <property type="match status" value="1"/>
</dbReference>
<evidence type="ECO:0000256" key="4">
    <source>
        <dbReference type="ARBA" id="ARBA00022741"/>
    </source>
</evidence>
<evidence type="ECO:0000256" key="3">
    <source>
        <dbReference type="ARBA" id="ARBA00022694"/>
    </source>
</evidence>
<name>A0A1G9SYI8_9BURK</name>
<feature type="region of interest" description="Disordered" evidence="8">
    <location>
        <begin position="329"/>
        <end position="360"/>
    </location>
</feature>
<dbReference type="GO" id="GO:0006400">
    <property type="term" value="P:tRNA modification"/>
    <property type="evidence" value="ECO:0007669"/>
    <property type="project" value="UniProtKB-UniRule"/>
</dbReference>
<evidence type="ECO:0000256" key="7">
    <source>
        <dbReference type="HAMAP-Rule" id="MF_01161"/>
    </source>
</evidence>
<keyword evidence="2 7" id="KW-0436">Ligase</keyword>
<dbReference type="Gene3D" id="3.40.50.620">
    <property type="entry name" value="HUPs"/>
    <property type="match status" value="1"/>
</dbReference>
<dbReference type="Pfam" id="PF09179">
    <property type="entry name" value="TilS"/>
    <property type="match status" value="1"/>
</dbReference>
<comment type="similarity">
    <text evidence="7">Belongs to the tRNA(Ile)-lysidine synthase family.</text>
</comment>
<dbReference type="SUPFAM" id="SSF82829">
    <property type="entry name" value="MesJ substrate recognition domain-like"/>
    <property type="match status" value="1"/>
</dbReference>
<dbReference type="InterPro" id="IPR012094">
    <property type="entry name" value="tRNA_Ile_lys_synt"/>
</dbReference>
<dbReference type="OrthoDB" id="9807403at2"/>
<evidence type="ECO:0000259" key="9">
    <source>
        <dbReference type="Pfam" id="PF01171"/>
    </source>
</evidence>
<gene>
    <name evidence="7" type="primary">tilS</name>
    <name evidence="11" type="ORF">SAMN05428957_105217</name>
</gene>
<dbReference type="EC" id="6.3.4.19" evidence="7"/>
<proteinExistence type="inferred from homology"/>
<dbReference type="InterPro" id="IPR014729">
    <property type="entry name" value="Rossmann-like_a/b/a_fold"/>
</dbReference>
<evidence type="ECO:0000256" key="8">
    <source>
        <dbReference type="SAM" id="MobiDB-lite"/>
    </source>
</evidence>
<feature type="binding site" evidence="7">
    <location>
        <begin position="23"/>
        <end position="28"/>
    </location>
    <ligand>
        <name>ATP</name>
        <dbReference type="ChEBI" id="CHEBI:30616"/>
    </ligand>
</feature>
<feature type="domain" description="tRNA(Ile)-lysidine synthase substrate-binding" evidence="10">
    <location>
        <begin position="246"/>
        <end position="306"/>
    </location>
</feature>
<dbReference type="RefSeq" id="WP_091569582.1">
    <property type="nucleotide sequence ID" value="NZ_FNHP01000005.1"/>
</dbReference>
<keyword evidence="1 7" id="KW-0963">Cytoplasm</keyword>
<comment type="subcellular location">
    <subcellularLocation>
        <location evidence="7">Cytoplasm</location>
    </subcellularLocation>
</comment>
<dbReference type="Pfam" id="PF01171">
    <property type="entry name" value="ATP_bind_3"/>
    <property type="match status" value="1"/>
</dbReference>
<dbReference type="GO" id="GO:0032267">
    <property type="term" value="F:tRNA(Ile)-lysidine synthase activity"/>
    <property type="evidence" value="ECO:0007669"/>
    <property type="project" value="UniProtKB-EC"/>
</dbReference>
<dbReference type="PANTHER" id="PTHR43033:SF1">
    <property type="entry name" value="TRNA(ILE)-LYSIDINE SYNTHASE-RELATED"/>
    <property type="match status" value="1"/>
</dbReference>
<dbReference type="InterPro" id="IPR011063">
    <property type="entry name" value="TilS/TtcA_N"/>
</dbReference>
<dbReference type="InterPro" id="IPR015262">
    <property type="entry name" value="tRNA_Ile_lys_synt_subst-bd"/>
</dbReference>
<feature type="domain" description="tRNA(Ile)-lysidine/2-thiocytidine synthase N-terminal" evidence="9">
    <location>
        <begin position="19"/>
        <end position="198"/>
    </location>
</feature>
<evidence type="ECO:0000256" key="5">
    <source>
        <dbReference type="ARBA" id="ARBA00022840"/>
    </source>
</evidence>
<dbReference type="Proteomes" id="UP000198552">
    <property type="component" value="Unassembled WGS sequence"/>
</dbReference>
<keyword evidence="5 7" id="KW-0067">ATP-binding</keyword>
<dbReference type="NCBIfam" id="TIGR02432">
    <property type="entry name" value="lysidine_TilS_N"/>
    <property type="match status" value="1"/>
</dbReference>
<sequence>MTQAFDAAIAAFAPRLPLAVALSGGADSSALLLACARRFPGQVQALHVHHGLQAAGDDFERHCRALCDRLRVPLAVRHVDARPAPGQSPEDAARQARYRSLAALAHVDTGPAAIKSVAIAQHAEDQAETVLLALSRGAGVAGLAAMPMHWQRAGLDWHRPLLRVACAEVRAWLQAQGEGWVEDPTNQDQRYTRNRIRARLLPAWAETFPHFRDALARSAAHAAQADELLRELAQADLAAVGTPPRIDALRALSHARQANVLRHWLKTCHGTTPSAAQLAELQSQLAACTTRGHRIRIKVGQGLVVREGVLLGCYNSAVLPPGPAGAMPALRHDAAPPVGGSGRQSAGGAPLARGKGCKPE</sequence>
<comment type="domain">
    <text evidence="7">The N-terminal region contains the highly conserved SGGXDS motif, predicted to be a P-loop motif involved in ATP binding.</text>
</comment>
<dbReference type="AlphaFoldDB" id="A0A1G9SYI8"/>
<dbReference type="PANTHER" id="PTHR43033">
    <property type="entry name" value="TRNA(ILE)-LYSIDINE SYNTHASE-RELATED"/>
    <property type="match status" value="1"/>
</dbReference>
<evidence type="ECO:0000313" key="11">
    <source>
        <dbReference type="EMBL" id="SDM40377.1"/>
    </source>
</evidence>
<dbReference type="GO" id="GO:0005737">
    <property type="term" value="C:cytoplasm"/>
    <property type="evidence" value="ECO:0007669"/>
    <property type="project" value="UniProtKB-SubCell"/>
</dbReference>
<comment type="catalytic activity">
    <reaction evidence="6 7">
        <text>cytidine(34) in tRNA(Ile2) + L-lysine + ATP = lysidine(34) in tRNA(Ile2) + AMP + diphosphate + H(+)</text>
        <dbReference type="Rhea" id="RHEA:43744"/>
        <dbReference type="Rhea" id="RHEA-COMP:10625"/>
        <dbReference type="Rhea" id="RHEA-COMP:10670"/>
        <dbReference type="ChEBI" id="CHEBI:15378"/>
        <dbReference type="ChEBI" id="CHEBI:30616"/>
        <dbReference type="ChEBI" id="CHEBI:32551"/>
        <dbReference type="ChEBI" id="CHEBI:33019"/>
        <dbReference type="ChEBI" id="CHEBI:82748"/>
        <dbReference type="ChEBI" id="CHEBI:83665"/>
        <dbReference type="ChEBI" id="CHEBI:456215"/>
        <dbReference type="EC" id="6.3.4.19"/>
    </reaction>
</comment>
<comment type="function">
    <text evidence="7">Ligates lysine onto the cytidine present at position 34 of the AUA codon-specific tRNA(Ile) that contains the anticodon CAU, in an ATP-dependent manner. Cytidine is converted to lysidine, thus changing the amino acid specificity of the tRNA from methionine to isoleucine.</text>
</comment>
<dbReference type="STRING" id="1527607.SAMN05428957_105217"/>
<organism evidence="11 12">
    <name type="scientific">Oryzisolibacter propanilivorax</name>
    <dbReference type="NCBI Taxonomy" id="1527607"/>
    <lineage>
        <taxon>Bacteria</taxon>
        <taxon>Pseudomonadati</taxon>
        <taxon>Pseudomonadota</taxon>
        <taxon>Betaproteobacteria</taxon>
        <taxon>Burkholderiales</taxon>
        <taxon>Comamonadaceae</taxon>
        <taxon>Oryzisolibacter</taxon>
    </lineage>
</organism>
<accession>A0A1G9SYI8</accession>
<dbReference type="EMBL" id="FNHP01000005">
    <property type="protein sequence ID" value="SDM40377.1"/>
    <property type="molecule type" value="Genomic_DNA"/>
</dbReference>
<dbReference type="InterPro" id="IPR012795">
    <property type="entry name" value="tRNA_Ile_lys_synt_N"/>
</dbReference>
<dbReference type="Gene3D" id="1.20.59.20">
    <property type="match status" value="1"/>
</dbReference>
<reference evidence="12" key="1">
    <citation type="submission" date="2016-10" db="EMBL/GenBank/DDBJ databases">
        <authorList>
            <person name="Varghese N."/>
            <person name="Submissions S."/>
        </authorList>
    </citation>
    <scope>NUCLEOTIDE SEQUENCE [LARGE SCALE GENOMIC DNA]</scope>
    <source>
        <strain evidence="12">EPL6</strain>
    </source>
</reference>
<dbReference type="CDD" id="cd01992">
    <property type="entry name" value="TilS_N"/>
    <property type="match status" value="1"/>
</dbReference>